<proteinExistence type="predicted"/>
<keyword evidence="2" id="KW-0812">Transmembrane</keyword>
<dbReference type="EMBL" id="UINC01200443">
    <property type="protein sequence ID" value="SVE19333.1"/>
    <property type="molecule type" value="Genomic_DNA"/>
</dbReference>
<gene>
    <name evidence="3" type="ORF">METZ01_LOCUS472187</name>
</gene>
<feature type="compositionally biased region" description="Low complexity" evidence="1">
    <location>
        <begin position="17"/>
        <end position="36"/>
    </location>
</feature>
<accession>A0A383BHQ8</accession>
<evidence type="ECO:0000256" key="2">
    <source>
        <dbReference type="SAM" id="Phobius"/>
    </source>
</evidence>
<feature type="non-terminal residue" evidence="3">
    <location>
        <position position="1"/>
    </location>
</feature>
<dbReference type="AlphaFoldDB" id="A0A383BHQ8"/>
<feature type="region of interest" description="Disordered" evidence="1">
    <location>
        <begin position="1"/>
        <end position="36"/>
    </location>
</feature>
<keyword evidence="2" id="KW-0472">Membrane</keyword>
<organism evidence="3">
    <name type="scientific">marine metagenome</name>
    <dbReference type="NCBI Taxonomy" id="408172"/>
    <lineage>
        <taxon>unclassified sequences</taxon>
        <taxon>metagenomes</taxon>
        <taxon>ecological metagenomes</taxon>
    </lineage>
</organism>
<reference evidence="3" key="1">
    <citation type="submission" date="2018-05" db="EMBL/GenBank/DDBJ databases">
        <authorList>
            <person name="Lanie J.A."/>
            <person name="Ng W.-L."/>
            <person name="Kazmierczak K.M."/>
            <person name="Andrzejewski T.M."/>
            <person name="Davidsen T.M."/>
            <person name="Wayne K.J."/>
            <person name="Tettelin H."/>
            <person name="Glass J.I."/>
            <person name="Rusch D."/>
            <person name="Podicherti R."/>
            <person name="Tsui H.-C.T."/>
            <person name="Winkler M.E."/>
        </authorList>
    </citation>
    <scope>NUCLEOTIDE SEQUENCE</scope>
</reference>
<evidence type="ECO:0000313" key="3">
    <source>
        <dbReference type="EMBL" id="SVE19333.1"/>
    </source>
</evidence>
<name>A0A383BHQ8_9ZZZZ</name>
<sequence length="67" mass="6968">DNCDQTPMPEDNQTNVTDTTPVDDGGSTSTGSGFSIDSDTKVIIGLGSIVAVLTIIVLFTGRRRGPL</sequence>
<protein>
    <submittedName>
        <fullName evidence="3">Uncharacterized protein</fullName>
    </submittedName>
</protein>
<evidence type="ECO:0000256" key="1">
    <source>
        <dbReference type="SAM" id="MobiDB-lite"/>
    </source>
</evidence>
<feature type="transmembrane region" description="Helical" evidence="2">
    <location>
        <begin position="42"/>
        <end position="61"/>
    </location>
</feature>
<keyword evidence="2" id="KW-1133">Transmembrane helix</keyword>